<dbReference type="FunFam" id="3.40.50.300:FF:000006">
    <property type="entry name" value="DNA-binding transcriptional regulator NtrC"/>
    <property type="match status" value="1"/>
</dbReference>
<evidence type="ECO:0000256" key="1">
    <source>
        <dbReference type="ARBA" id="ARBA00022741"/>
    </source>
</evidence>
<dbReference type="InterPro" id="IPR002078">
    <property type="entry name" value="Sigma_54_int"/>
</dbReference>
<dbReference type="GO" id="GO:0006355">
    <property type="term" value="P:regulation of DNA-templated transcription"/>
    <property type="evidence" value="ECO:0007669"/>
    <property type="project" value="InterPro"/>
</dbReference>
<keyword evidence="1" id="KW-0547">Nucleotide-binding</keyword>
<dbReference type="SUPFAM" id="SSF46689">
    <property type="entry name" value="Homeodomain-like"/>
    <property type="match status" value="1"/>
</dbReference>
<dbReference type="AlphaFoldDB" id="A0A419F209"/>
<dbReference type="InterPro" id="IPR003593">
    <property type="entry name" value="AAA+_ATPase"/>
</dbReference>
<dbReference type="EMBL" id="QZKI01000048">
    <property type="protein sequence ID" value="RJP72170.1"/>
    <property type="molecule type" value="Genomic_DNA"/>
</dbReference>
<proteinExistence type="predicted"/>
<dbReference type="InterPro" id="IPR009057">
    <property type="entry name" value="Homeodomain-like_sf"/>
</dbReference>
<evidence type="ECO:0000256" key="5">
    <source>
        <dbReference type="ARBA" id="ARBA00023163"/>
    </source>
</evidence>
<dbReference type="PROSITE" id="PS00688">
    <property type="entry name" value="SIGMA54_INTERACT_3"/>
    <property type="match status" value="1"/>
</dbReference>
<dbReference type="InterPro" id="IPR025944">
    <property type="entry name" value="Sigma_54_int_dom_CS"/>
</dbReference>
<dbReference type="InterPro" id="IPR001208">
    <property type="entry name" value="MCM_dom"/>
</dbReference>
<dbReference type="PROSITE" id="PS00675">
    <property type="entry name" value="SIGMA54_INTERACT_1"/>
    <property type="match status" value="1"/>
</dbReference>
<keyword evidence="4" id="KW-0238">DNA-binding</keyword>
<name>A0A419F209_9BACT</name>
<keyword evidence="2" id="KW-0067">ATP-binding</keyword>
<evidence type="ECO:0000256" key="3">
    <source>
        <dbReference type="ARBA" id="ARBA00023015"/>
    </source>
</evidence>
<dbReference type="Pfam" id="PF01590">
    <property type="entry name" value="GAF"/>
    <property type="match status" value="1"/>
</dbReference>
<dbReference type="SMART" id="SM00382">
    <property type="entry name" value="AAA"/>
    <property type="match status" value="1"/>
</dbReference>
<dbReference type="InterPro" id="IPR025662">
    <property type="entry name" value="Sigma_54_int_dom_ATP-bd_1"/>
</dbReference>
<evidence type="ECO:0000313" key="8">
    <source>
        <dbReference type="Proteomes" id="UP000285961"/>
    </source>
</evidence>
<dbReference type="PANTHER" id="PTHR32071:SF57">
    <property type="entry name" value="C4-DICARBOXYLATE TRANSPORT TRANSCRIPTIONAL REGULATORY PROTEIN DCTD"/>
    <property type="match status" value="1"/>
</dbReference>
<dbReference type="PRINTS" id="PR01590">
    <property type="entry name" value="HTHFIS"/>
</dbReference>
<keyword evidence="3" id="KW-0805">Transcription regulation</keyword>
<gene>
    <name evidence="7" type="ORF">C4532_06445</name>
</gene>
<dbReference type="GO" id="GO:0005524">
    <property type="term" value="F:ATP binding"/>
    <property type="evidence" value="ECO:0007669"/>
    <property type="project" value="UniProtKB-KW"/>
</dbReference>
<dbReference type="PROSITE" id="PS50045">
    <property type="entry name" value="SIGMA54_INTERACT_4"/>
    <property type="match status" value="1"/>
</dbReference>
<dbReference type="InterPro" id="IPR002197">
    <property type="entry name" value="HTH_Fis"/>
</dbReference>
<evidence type="ECO:0000256" key="2">
    <source>
        <dbReference type="ARBA" id="ARBA00022840"/>
    </source>
</evidence>
<evidence type="ECO:0000256" key="4">
    <source>
        <dbReference type="ARBA" id="ARBA00023125"/>
    </source>
</evidence>
<dbReference type="InterPro" id="IPR058031">
    <property type="entry name" value="AAA_lid_NorR"/>
</dbReference>
<dbReference type="SUPFAM" id="SSF52540">
    <property type="entry name" value="P-loop containing nucleoside triphosphate hydrolases"/>
    <property type="match status" value="1"/>
</dbReference>
<reference evidence="7 8" key="1">
    <citation type="journal article" date="2017" name="ISME J.">
        <title>Energy and carbon metabolisms in a deep terrestrial subsurface fluid microbial community.</title>
        <authorList>
            <person name="Momper L."/>
            <person name="Jungbluth S.P."/>
            <person name="Lee M.D."/>
            <person name="Amend J.P."/>
        </authorList>
    </citation>
    <scope>NUCLEOTIDE SEQUENCE [LARGE SCALE GENOMIC DNA]</scope>
    <source>
        <strain evidence="7">SURF_17</strain>
    </source>
</reference>
<organism evidence="7 8">
    <name type="scientific">Candidatus Abyssobacteria bacterium SURF_17</name>
    <dbReference type="NCBI Taxonomy" id="2093361"/>
    <lineage>
        <taxon>Bacteria</taxon>
        <taxon>Pseudomonadati</taxon>
        <taxon>Candidatus Hydrogenedentota</taxon>
        <taxon>Candidatus Abyssobacteria</taxon>
    </lineage>
</organism>
<dbReference type="GO" id="GO:0043565">
    <property type="term" value="F:sequence-specific DNA binding"/>
    <property type="evidence" value="ECO:0007669"/>
    <property type="project" value="InterPro"/>
</dbReference>
<dbReference type="Gene3D" id="3.40.50.300">
    <property type="entry name" value="P-loop containing nucleotide triphosphate hydrolases"/>
    <property type="match status" value="1"/>
</dbReference>
<evidence type="ECO:0000313" key="7">
    <source>
        <dbReference type="EMBL" id="RJP72170.1"/>
    </source>
</evidence>
<dbReference type="Proteomes" id="UP000285961">
    <property type="component" value="Unassembled WGS sequence"/>
</dbReference>
<dbReference type="Pfam" id="PF00158">
    <property type="entry name" value="Sigma54_activat"/>
    <property type="match status" value="1"/>
</dbReference>
<dbReference type="SUPFAM" id="SSF55781">
    <property type="entry name" value="GAF domain-like"/>
    <property type="match status" value="1"/>
</dbReference>
<dbReference type="PANTHER" id="PTHR32071">
    <property type="entry name" value="TRANSCRIPTIONAL REGULATORY PROTEIN"/>
    <property type="match status" value="1"/>
</dbReference>
<dbReference type="Gene3D" id="3.30.450.40">
    <property type="match status" value="1"/>
</dbReference>
<feature type="domain" description="Sigma-54 factor interaction" evidence="6">
    <location>
        <begin position="191"/>
        <end position="420"/>
    </location>
</feature>
<comment type="caution">
    <text evidence="7">The sequence shown here is derived from an EMBL/GenBank/DDBJ whole genome shotgun (WGS) entry which is preliminary data.</text>
</comment>
<evidence type="ECO:0000259" key="6">
    <source>
        <dbReference type="PROSITE" id="PS50045"/>
    </source>
</evidence>
<dbReference type="InterPro" id="IPR027417">
    <property type="entry name" value="P-loop_NTPase"/>
</dbReference>
<dbReference type="CDD" id="cd00009">
    <property type="entry name" value="AAA"/>
    <property type="match status" value="1"/>
</dbReference>
<sequence length="498" mass="55496">MMSAPAQHDRYRKLVEISNIINSTLEIDALLDLAIETVSSTLDAEGCSLVLRQPGTDDLYFRSAAGAAREEIKKIRLKLGDGVAGLVALEGKPLLITDAQSDTRVRHDISRRVGMPVRSILCTPLSVEGKVVGSIEVINPRSKPNFDDEDMQFLSAVSDSVAIAVRNARLFTQVSSEKETLSRVLGLQPTIIGNSEPMKTIFTMVNKIMRTDVTILITGETGTGKGLIARFIHENSQRRHQLLVEVNCAAIPDTLIESELFGHEKGSFTGASYQRKGKFELADNGTLCLDEIGELSPRAQAKLLRAIEEQRFERIGSNTTLSTDVRVLATTNRDLAQSVKEGQFRNDLYYRLNQIEVHIPPLRERREDILLLVEHYIEEFNGQFEKNVVALSVPAKNFLLDYDWPGNVRELKNMIKRAVLLCDEEEIRCEHFPLLVQPGQERAAIAGAQEFPNLGELERMHIIAALQRAEGVKKKAADLLGISRSTLDRKIEAHKIAL</sequence>
<dbReference type="Gene3D" id="1.10.10.60">
    <property type="entry name" value="Homeodomain-like"/>
    <property type="match status" value="1"/>
</dbReference>
<dbReference type="InterPro" id="IPR029016">
    <property type="entry name" value="GAF-like_dom_sf"/>
</dbReference>
<dbReference type="InterPro" id="IPR003018">
    <property type="entry name" value="GAF"/>
</dbReference>
<dbReference type="PRINTS" id="PR01657">
    <property type="entry name" value="MCMFAMILY"/>
</dbReference>
<dbReference type="Pfam" id="PF02954">
    <property type="entry name" value="HTH_8"/>
    <property type="match status" value="1"/>
</dbReference>
<dbReference type="Gene3D" id="1.10.8.60">
    <property type="match status" value="1"/>
</dbReference>
<accession>A0A419F209</accession>
<dbReference type="SMART" id="SM00065">
    <property type="entry name" value="GAF"/>
    <property type="match status" value="1"/>
</dbReference>
<keyword evidence="5" id="KW-0804">Transcription</keyword>
<protein>
    <submittedName>
        <fullName evidence="7">GAF domain-containing protein</fullName>
    </submittedName>
</protein>
<dbReference type="Pfam" id="PF25601">
    <property type="entry name" value="AAA_lid_14"/>
    <property type="match status" value="1"/>
</dbReference>